<dbReference type="Pfam" id="PF13374">
    <property type="entry name" value="TPR_10"/>
    <property type="match status" value="1"/>
</dbReference>
<dbReference type="HOGENOM" id="CLU_000288_125_8_1"/>
<dbReference type="GeneID" id="25294117"/>
<dbReference type="InterPro" id="IPR002182">
    <property type="entry name" value="NB-ARC"/>
</dbReference>
<reference evidence="2 3" key="1">
    <citation type="submission" date="2015-01" db="EMBL/GenBank/DDBJ databases">
        <title>The Genome Sequence of Rhinocladiella mackenzie CBS 650.93.</title>
        <authorList>
            <consortium name="The Broad Institute Genomics Platform"/>
            <person name="Cuomo C."/>
            <person name="de Hoog S."/>
            <person name="Gorbushina A."/>
            <person name="Stielow B."/>
            <person name="Teixiera M."/>
            <person name="Abouelleil A."/>
            <person name="Chapman S.B."/>
            <person name="Priest M."/>
            <person name="Young S.K."/>
            <person name="Wortman J."/>
            <person name="Nusbaum C."/>
            <person name="Birren B."/>
        </authorList>
    </citation>
    <scope>NUCLEOTIDE SEQUENCE [LARGE SCALE GENOMIC DNA]</scope>
    <source>
        <strain evidence="2 3">CBS 650.93</strain>
    </source>
</reference>
<organism evidence="2 3">
    <name type="scientific">Rhinocladiella mackenziei CBS 650.93</name>
    <dbReference type="NCBI Taxonomy" id="1442369"/>
    <lineage>
        <taxon>Eukaryota</taxon>
        <taxon>Fungi</taxon>
        <taxon>Dikarya</taxon>
        <taxon>Ascomycota</taxon>
        <taxon>Pezizomycotina</taxon>
        <taxon>Eurotiomycetes</taxon>
        <taxon>Chaetothyriomycetidae</taxon>
        <taxon>Chaetothyriales</taxon>
        <taxon>Herpotrichiellaceae</taxon>
        <taxon>Rhinocladiella</taxon>
    </lineage>
</organism>
<dbReference type="SUPFAM" id="SSF48452">
    <property type="entry name" value="TPR-like"/>
    <property type="match status" value="2"/>
</dbReference>
<gene>
    <name evidence="2" type="ORF">Z518_06046</name>
</gene>
<proteinExistence type="predicted"/>
<dbReference type="InterPro" id="IPR053137">
    <property type="entry name" value="NLR-like"/>
</dbReference>
<dbReference type="OrthoDB" id="4120585at2759"/>
<dbReference type="STRING" id="1442369.A0A0D2IHB5"/>
<dbReference type="GO" id="GO:0043531">
    <property type="term" value="F:ADP binding"/>
    <property type="evidence" value="ECO:0007669"/>
    <property type="project" value="InterPro"/>
</dbReference>
<dbReference type="InterPro" id="IPR019734">
    <property type="entry name" value="TPR_rpt"/>
</dbReference>
<evidence type="ECO:0000313" key="2">
    <source>
        <dbReference type="EMBL" id="KIX05174.1"/>
    </source>
</evidence>
<dbReference type="InterPro" id="IPR027417">
    <property type="entry name" value="P-loop_NTPase"/>
</dbReference>
<name>A0A0D2IHB5_9EURO</name>
<evidence type="ECO:0000259" key="1">
    <source>
        <dbReference type="Pfam" id="PF00931"/>
    </source>
</evidence>
<dbReference type="Pfam" id="PF00931">
    <property type="entry name" value="NB-ARC"/>
    <property type="match status" value="1"/>
</dbReference>
<sequence>MADYLFIGRDIELQQMEGILTPGSNSSHRRVLVLGGMGGIGKTQLSIAYAKRHGDTYSSIFWLNATSEVTLKGSFRNVAHRILALETVDQLDDDRIWIGVSNWLSEVENSRWLLIYDNYDDTEEFNITKYYPSVAHGSIIVTTRVPSRVNGSKVNLQSLGKEEDGLRILSIRSGRKGIESDVDARELARRLDGHPLALASAGAYLKESSFTFLKYLRQYEAQWEAVASMEELADYPMRTLHTTWNVSFTRIKQEDDLAAHLLRFLAYLDHRDIWYDLFRGYQCIRGVRDNGGISVIKGTRRVLSIRSTKNINTSAWFTHLTQTEASFERAMRTLVRYGLVEARYQARSYSVHVCVHDWVFNHLNREIDADQYWLAFDSHMHADSYTVVFEEPPKGKVQPLAHLAELLRQQLLYKEAEQMYQRALAGREKVRGLDHPSTLTTVCCLGNLHRDQGKLAEAGEMYQRALAGQEKVLGLDHTSTLLTVIGFGSLFCYQGMLDEAERMYQRALSRMENVLGSKHPFTIGTMNNLGNLYCENHQLDRAKQMYQQALLGMEELLGSDHFFVLGVVNNLGVLFSECGQLEKSEQMYQRALDGLQARLGSDHPTTGMVINNLKLLQEEDGKDQTTHISRGTVSLPRRRWYY</sequence>
<feature type="domain" description="NB-ARC" evidence="1">
    <location>
        <begin position="26"/>
        <end position="151"/>
    </location>
</feature>
<dbReference type="PANTHER" id="PTHR46082">
    <property type="entry name" value="ATP/GTP-BINDING PROTEIN-RELATED"/>
    <property type="match status" value="1"/>
</dbReference>
<dbReference type="Gene3D" id="3.40.50.300">
    <property type="entry name" value="P-loop containing nucleotide triphosphate hydrolases"/>
    <property type="match status" value="1"/>
</dbReference>
<dbReference type="SMART" id="SM00028">
    <property type="entry name" value="TPR"/>
    <property type="match status" value="5"/>
</dbReference>
<dbReference type="PRINTS" id="PR00364">
    <property type="entry name" value="DISEASERSIST"/>
</dbReference>
<keyword evidence="3" id="KW-1185">Reference proteome</keyword>
<dbReference type="Pfam" id="PF13424">
    <property type="entry name" value="TPR_12"/>
    <property type="match status" value="2"/>
</dbReference>
<protein>
    <recommendedName>
        <fullName evidence="1">NB-ARC domain-containing protein</fullName>
    </recommendedName>
</protein>
<dbReference type="EMBL" id="KN847478">
    <property type="protein sequence ID" value="KIX05174.1"/>
    <property type="molecule type" value="Genomic_DNA"/>
</dbReference>
<dbReference type="PANTHER" id="PTHR46082:SF6">
    <property type="entry name" value="AAA+ ATPASE DOMAIN-CONTAINING PROTEIN-RELATED"/>
    <property type="match status" value="1"/>
</dbReference>
<dbReference type="SUPFAM" id="SSF52540">
    <property type="entry name" value="P-loop containing nucleoside triphosphate hydrolases"/>
    <property type="match status" value="1"/>
</dbReference>
<dbReference type="InterPro" id="IPR011990">
    <property type="entry name" value="TPR-like_helical_dom_sf"/>
</dbReference>
<accession>A0A0D2IHB5</accession>
<dbReference type="RefSeq" id="XP_013272310.1">
    <property type="nucleotide sequence ID" value="XM_013416856.1"/>
</dbReference>
<dbReference type="AlphaFoldDB" id="A0A0D2IHB5"/>
<dbReference type="Proteomes" id="UP000053617">
    <property type="component" value="Unassembled WGS sequence"/>
</dbReference>
<evidence type="ECO:0000313" key="3">
    <source>
        <dbReference type="Proteomes" id="UP000053617"/>
    </source>
</evidence>
<dbReference type="VEuPathDB" id="FungiDB:Z518_06046"/>
<dbReference type="Gene3D" id="1.25.40.10">
    <property type="entry name" value="Tetratricopeptide repeat domain"/>
    <property type="match status" value="2"/>
</dbReference>